<evidence type="ECO:0000313" key="1">
    <source>
        <dbReference type="EMBL" id="QJB01551.1"/>
    </source>
</evidence>
<gene>
    <name evidence="1" type="ORF">MM171B02402_0008</name>
</gene>
<reference evidence="1" key="1">
    <citation type="submission" date="2020-03" db="EMBL/GenBank/DDBJ databases">
        <title>The deep terrestrial virosphere.</title>
        <authorList>
            <person name="Holmfeldt K."/>
            <person name="Nilsson E."/>
            <person name="Simone D."/>
            <person name="Lopez-Fernandez M."/>
            <person name="Wu X."/>
            <person name="de Brujin I."/>
            <person name="Lundin D."/>
            <person name="Andersson A."/>
            <person name="Bertilsson S."/>
            <person name="Dopson M."/>
        </authorList>
    </citation>
    <scope>NUCLEOTIDE SEQUENCE</scope>
    <source>
        <strain evidence="1">MM171B02402</strain>
    </source>
</reference>
<sequence>MKRPSREVEARLAALEERLQRGTDSGPFLTIRDWLYYEAVVWERGLYWDDGGRERLLLEWMPHKAREVRAWFAKPVTAEEQARREGRYRRTRAVEALEPDDGQADEGPSWIERYVPAGFPGLTGRALPDGPGR</sequence>
<accession>A0A6M3M1H9</accession>
<dbReference type="AlphaFoldDB" id="A0A6M3M1H9"/>
<organism evidence="1">
    <name type="scientific">viral metagenome</name>
    <dbReference type="NCBI Taxonomy" id="1070528"/>
    <lineage>
        <taxon>unclassified sequences</taxon>
        <taxon>metagenomes</taxon>
        <taxon>organismal metagenomes</taxon>
    </lineage>
</organism>
<name>A0A6M3M1H9_9ZZZZ</name>
<proteinExistence type="predicted"/>
<dbReference type="EMBL" id="MT143713">
    <property type="protein sequence ID" value="QJB01551.1"/>
    <property type="molecule type" value="Genomic_DNA"/>
</dbReference>
<protein>
    <submittedName>
        <fullName evidence="1">Uncharacterized protein</fullName>
    </submittedName>
</protein>